<dbReference type="AlphaFoldDB" id="A0A068UPF8"/>
<feature type="compositionally biased region" description="Basic and acidic residues" evidence="1">
    <location>
        <begin position="330"/>
        <end position="350"/>
    </location>
</feature>
<protein>
    <submittedName>
        <fullName evidence="2">Uncharacterized protein</fullName>
    </submittedName>
</protein>
<dbReference type="GO" id="GO:1904659">
    <property type="term" value="P:D-glucose transmembrane transport"/>
    <property type="evidence" value="ECO:0007669"/>
    <property type="project" value="EnsemblPlants"/>
</dbReference>
<sequence length="376" mass="39963">MKASIKFRDEQKPLVRAKIPLNVLSLPFQSGIVAGESKELSLNLSTFFDAGPAFKIAYRPNDSQNPFSLICKIGIGNFGSPVSSPFTMSAEFNFVGGQNQNPSFFIHFKPKFGDFSIKKSHSSMALVKKVEPKLNAAVGNGEEAPPLVKHGYFEESGLFSGAEKIGVLPAESAAAATGIANSMMSGMAVNATTAFPLRSRAVLNFRWGLRFPSAAASDGVDDAVLVGKNVRTAGISFKNVPMLVMDKISIEHVDKKDSKDSKTGSGLNLAGSDDVAGVCLDVRKQLEIIQAENGLLRKALHDLRSDIAAGKMNISLSDGSGGRGGSGRGVEGRDGNKFDRRGNGGDRKQSELNGKSMEGDVNEELMKKTFVGATVV</sequence>
<name>A0A068UPF8_COFCA</name>
<dbReference type="STRING" id="49390.A0A068UPF8"/>
<evidence type="ECO:0000313" key="3">
    <source>
        <dbReference type="Proteomes" id="UP000295252"/>
    </source>
</evidence>
<proteinExistence type="predicted"/>
<organism evidence="2 3">
    <name type="scientific">Coffea canephora</name>
    <name type="common">Robusta coffee</name>
    <dbReference type="NCBI Taxonomy" id="49390"/>
    <lineage>
        <taxon>Eukaryota</taxon>
        <taxon>Viridiplantae</taxon>
        <taxon>Streptophyta</taxon>
        <taxon>Embryophyta</taxon>
        <taxon>Tracheophyta</taxon>
        <taxon>Spermatophyta</taxon>
        <taxon>Magnoliopsida</taxon>
        <taxon>eudicotyledons</taxon>
        <taxon>Gunneridae</taxon>
        <taxon>Pentapetalae</taxon>
        <taxon>asterids</taxon>
        <taxon>lamiids</taxon>
        <taxon>Gentianales</taxon>
        <taxon>Rubiaceae</taxon>
        <taxon>Ixoroideae</taxon>
        <taxon>Gardenieae complex</taxon>
        <taxon>Bertiereae - Coffeeae clade</taxon>
        <taxon>Coffeeae</taxon>
        <taxon>Coffea</taxon>
    </lineage>
</organism>
<keyword evidence="3" id="KW-1185">Reference proteome</keyword>
<evidence type="ECO:0000313" key="2">
    <source>
        <dbReference type="EMBL" id="CDP10129.1"/>
    </source>
</evidence>
<accession>A0A068UPF8</accession>
<dbReference type="Proteomes" id="UP000295252">
    <property type="component" value="Chromosome VIII"/>
</dbReference>
<reference evidence="3" key="1">
    <citation type="journal article" date="2014" name="Science">
        <title>The coffee genome provides insight into the convergent evolution of caffeine biosynthesis.</title>
        <authorList>
            <person name="Denoeud F."/>
            <person name="Carretero-Paulet L."/>
            <person name="Dereeper A."/>
            <person name="Droc G."/>
            <person name="Guyot R."/>
            <person name="Pietrella M."/>
            <person name="Zheng C."/>
            <person name="Alberti A."/>
            <person name="Anthony F."/>
            <person name="Aprea G."/>
            <person name="Aury J.M."/>
            <person name="Bento P."/>
            <person name="Bernard M."/>
            <person name="Bocs S."/>
            <person name="Campa C."/>
            <person name="Cenci A."/>
            <person name="Combes M.C."/>
            <person name="Crouzillat D."/>
            <person name="Da Silva C."/>
            <person name="Daddiego L."/>
            <person name="De Bellis F."/>
            <person name="Dussert S."/>
            <person name="Garsmeur O."/>
            <person name="Gayraud T."/>
            <person name="Guignon V."/>
            <person name="Jahn K."/>
            <person name="Jamilloux V."/>
            <person name="Joet T."/>
            <person name="Labadie K."/>
            <person name="Lan T."/>
            <person name="Leclercq J."/>
            <person name="Lepelley M."/>
            <person name="Leroy T."/>
            <person name="Li L.T."/>
            <person name="Librado P."/>
            <person name="Lopez L."/>
            <person name="Munoz A."/>
            <person name="Noel B."/>
            <person name="Pallavicini A."/>
            <person name="Perrotta G."/>
            <person name="Poncet V."/>
            <person name="Pot D."/>
            <person name="Priyono X."/>
            <person name="Rigoreau M."/>
            <person name="Rouard M."/>
            <person name="Rozas J."/>
            <person name="Tranchant-Dubreuil C."/>
            <person name="VanBuren R."/>
            <person name="Zhang Q."/>
            <person name="Andrade A.C."/>
            <person name="Argout X."/>
            <person name="Bertrand B."/>
            <person name="de Kochko A."/>
            <person name="Graziosi G."/>
            <person name="Henry R.J."/>
            <person name="Jayarama X."/>
            <person name="Ming R."/>
            <person name="Nagai C."/>
            <person name="Rounsley S."/>
            <person name="Sankoff D."/>
            <person name="Giuliano G."/>
            <person name="Albert V.A."/>
            <person name="Wincker P."/>
            <person name="Lashermes P."/>
        </authorList>
    </citation>
    <scope>NUCLEOTIDE SEQUENCE [LARGE SCALE GENOMIC DNA]</scope>
    <source>
        <strain evidence="3">cv. DH200-94</strain>
    </source>
</reference>
<dbReference type="PANTHER" id="PTHR34285">
    <property type="entry name" value="OS08G0510800 PROTEIN"/>
    <property type="match status" value="1"/>
</dbReference>
<dbReference type="OrthoDB" id="1926966at2759"/>
<dbReference type="FunCoup" id="A0A068UPF8">
    <property type="interactions" value="1908"/>
</dbReference>
<dbReference type="EMBL" id="HG739127">
    <property type="protein sequence ID" value="CDP10129.1"/>
    <property type="molecule type" value="Genomic_DNA"/>
</dbReference>
<feature type="region of interest" description="Disordered" evidence="1">
    <location>
        <begin position="314"/>
        <end position="360"/>
    </location>
</feature>
<dbReference type="InParanoid" id="A0A068UPF8"/>
<feature type="compositionally biased region" description="Gly residues" evidence="1">
    <location>
        <begin position="319"/>
        <end position="329"/>
    </location>
</feature>
<dbReference type="PhylomeDB" id="A0A068UPF8"/>
<evidence type="ECO:0000256" key="1">
    <source>
        <dbReference type="SAM" id="MobiDB-lite"/>
    </source>
</evidence>
<dbReference type="OMA" id="TGSPLFM"/>
<gene>
    <name evidence="2" type="ORF">GSCOC_T00030745001</name>
</gene>
<dbReference type="PANTHER" id="PTHR34285:SF3">
    <property type="entry name" value="OS08G0510800 PROTEIN"/>
    <property type="match status" value="1"/>
</dbReference>
<dbReference type="Gramene" id="CDP10129">
    <property type="protein sequence ID" value="CDP10129"/>
    <property type="gene ID" value="GSCOC_T00030745001"/>
</dbReference>